<sequence>MDACFELLNKQSEYIRLTREAPSNDWLPFLNVQAVRFCSLASNSDLADEIDLRNQDVLELLRNMSDARSPSVDLMFVNEKTSKLIKETRTVRIASLQMSSLVLLKVNRTVGIDEHVANATGVCKMPKSCGELSCNLGDFTYYQLGDYIVLPQPRLLAVGEKIEYSLWRSSSEKIRVNRAYFAGPQHRISYRVECAGSKTGAKINVTCGKRGYLNPHPTALPVVCQEKDQDFGERETLWNRRVRRSCAECSKIGTERCEAVDGGFVCHCKEHWTVCSSTKSYERFFPAHALHSASCLLAITENSKY</sequence>
<gene>
    <name evidence="1" type="ORF">HPBE_LOCUS20525</name>
</gene>
<dbReference type="OrthoDB" id="5866693at2759"/>
<protein>
    <submittedName>
        <fullName evidence="3">EGF-like domain-containing protein</fullName>
    </submittedName>
</protein>
<reference evidence="3" key="2">
    <citation type="submission" date="2019-09" db="UniProtKB">
        <authorList>
            <consortium name="WormBaseParasite"/>
        </authorList>
    </citation>
    <scope>IDENTIFICATION</scope>
</reference>
<evidence type="ECO:0000313" key="2">
    <source>
        <dbReference type="Proteomes" id="UP000050761"/>
    </source>
</evidence>
<proteinExistence type="predicted"/>
<keyword evidence="2" id="KW-1185">Reference proteome</keyword>
<accession>A0A183GE10</accession>
<organism evidence="2 3">
    <name type="scientific">Heligmosomoides polygyrus</name>
    <name type="common">Parasitic roundworm</name>
    <dbReference type="NCBI Taxonomy" id="6339"/>
    <lineage>
        <taxon>Eukaryota</taxon>
        <taxon>Metazoa</taxon>
        <taxon>Ecdysozoa</taxon>
        <taxon>Nematoda</taxon>
        <taxon>Chromadorea</taxon>
        <taxon>Rhabditida</taxon>
        <taxon>Rhabditina</taxon>
        <taxon>Rhabditomorpha</taxon>
        <taxon>Strongyloidea</taxon>
        <taxon>Heligmosomidae</taxon>
        <taxon>Heligmosomoides</taxon>
    </lineage>
</organism>
<dbReference type="WBParaSite" id="HPBE_0002052601-mRNA-1">
    <property type="protein sequence ID" value="HPBE_0002052601-mRNA-1"/>
    <property type="gene ID" value="HPBE_0002052601"/>
</dbReference>
<dbReference type="AlphaFoldDB" id="A0A183GE10"/>
<dbReference type="EMBL" id="UZAH01032217">
    <property type="protein sequence ID" value="VDP20471.1"/>
    <property type="molecule type" value="Genomic_DNA"/>
</dbReference>
<dbReference type="Proteomes" id="UP000050761">
    <property type="component" value="Unassembled WGS sequence"/>
</dbReference>
<evidence type="ECO:0000313" key="3">
    <source>
        <dbReference type="WBParaSite" id="HPBE_0002052601-mRNA-1"/>
    </source>
</evidence>
<name>A0A183GE10_HELPZ</name>
<evidence type="ECO:0000313" key="1">
    <source>
        <dbReference type="EMBL" id="VDP20471.1"/>
    </source>
</evidence>
<reference evidence="1 2" key="1">
    <citation type="submission" date="2018-11" db="EMBL/GenBank/DDBJ databases">
        <authorList>
            <consortium name="Pathogen Informatics"/>
        </authorList>
    </citation>
    <scope>NUCLEOTIDE SEQUENCE [LARGE SCALE GENOMIC DNA]</scope>
</reference>
<accession>A0A3P8BEP8</accession>